<dbReference type="Pfam" id="PF07853">
    <property type="entry name" value="DUF1648"/>
    <property type="match status" value="1"/>
</dbReference>
<dbReference type="GO" id="GO:0009636">
    <property type="term" value="P:response to toxic substance"/>
    <property type="evidence" value="ECO:0007669"/>
    <property type="project" value="TreeGrafter"/>
</dbReference>
<feature type="transmembrane region" description="Helical" evidence="1">
    <location>
        <begin position="21"/>
        <end position="45"/>
    </location>
</feature>
<evidence type="ECO:0000259" key="2">
    <source>
        <dbReference type="Pfam" id="PF07853"/>
    </source>
</evidence>
<dbReference type="STRING" id="700015.Corgl_1362"/>
<dbReference type="InterPro" id="IPR012867">
    <property type="entry name" value="DUF1648"/>
</dbReference>
<evidence type="ECO:0000313" key="3">
    <source>
        <dbReference type="EMBL" id="AEB07463.1"/>
    </source>
</evidence>
<feature type="domain" description="DUF1648" evidence="2">
    <location>
        <begin position="30"/>
        <end position="70"/>
    </location>
</feature>
<feature type="transmembrane region" description="Helical" evidence="1">
    <location>
        <begin position="179"/>
        <end position="201"/>
    </location>
</feature>
<protein>
    <recommendedName>
        <fullName evidence="2">DUF1648 domain-containing protein</fullName>
    </recommendedName>
</protein>
<gene>
    <name evidence="3" type="ordered locus">Corgl_1362</name>
</gene>
<dbReference type="eggNOG" id="COG5658">
    <property type="taxonomic scope" value="Bacteria"/>
</dbReference>
<dbReference type="Proteomes" id="UP000006851">
    <property type="component" value="Chromosome"/>
</dbReference>
<reference evidence="4" key="1">
    <citation type="journal article" date="2013" name="Stand. Genomic Sci.">
        <title>Complete genome sequence of Coriobacterium glomerans type strain (PW2(T)) from the midgut of Pyrrhocoris apterus L. (red soldier bug).</title>
        <authorList>
            <person name="Stackebrandt E."/>
            <person name="Zeytun A."/>
            <person name="Lapidus A."/>
            <person name="Nolan M."/>
            <person name="Lucas S."/>
            <person name="Hammon N."/>
            <person name="Deshpande S."/>
            <person name="Cheng J.F."/>
            <person name="Tapia R."/>
            <person name="Goodwin L.A."/>
            <person name="Pitluck S."/>
            <person name="Liolios K."/>
            <person name="Pagani I."/>
            <person name="Ivanova N."/>
            <person name="Mavromatis K."/>
            <person name="Mikhailova N."/>
            <person name="Huntemann M."/>
            <person name="Pati A."/>
            <person name="Chen A."/>
            <person name="Palaniappan K."/>
            <person name="Chang Y.J."/>
            <person name="Land M."/>
            <person name="Hauser L."/>
            <person name="Rohde M."/>
            <person name="Pukall R."/>
            <person name="Goker M."/>
            <person name="Detter J.C."/>
            <person name="Woyke T."/>
            <person name="Bristow J."/>
            <person name="Eisen J.A."/>
            <person name="Markowitz V."/>
            <person name="Hugenholtz P."/>
            <person name="Kyrpides N.C."/>
            <person name="Klenk H.P."/>
        </authorList>
    </citation>
    <scope>NUCLEOTIDE SEQUENCE</scope>
    <source>
        <strain evidence="4">ATCC 49209 / DSM 20642 / JCM 10262 / PW2</strain>
    </source>
</reference>
<keyword evidence="4" id="KW-1185">Reference proteome</keyword>
<name>F2N8T0_CORGP</name>
<evidence type="ECO:0000256" key="1">
    <source>
        <dbReference type="SAM" id="Phobius"/>
    </source>
</evidence>
<dbReference type="RefSeq" id="WP_013709205.1">
    <property type="nucleotide sequence ID" value="NC_015389.1"/>
</dbReference>
<dbReference type="PIRSF" id="PIRSF038959">
    <property type="entry name" value="SdpI"/>
    <property type="match status" value="1"/>
</dbReference>
<keyword evidence="1" id="KW-0812">Transmembrane</keyword>
<sequence length="249" mass="28260">MTRDRDQAHSRPAWAGDPLSLRAWIALIALTCASMLIHALLYPQLPALIPTHWGQYGIDGWAPRWMALVFDAIPFLVVVVMWIVPQIDPRGRNFDRFKKVYRAFAVVCVMLVIAVTWLPDITVWAVAPEITQTGIVARLFYAIIGSAMLALGNFLPRVRQNYFFGYKTPWALHDERNWFLTHRFAGTATIVFGIAYLTAAILCTPTGYIDQGIILVIVNLCVRGAVYIYSLLVFCRDNRPLLRRPSEPR</sequence>
<proteinExistence type="predicted"/>
<dbReference type="KEGG" id="cgo:Corgl_1362"/>
<keyword evidence="1" id="KW-0472">Membrane</keyword>
<dbReference type="PANTHER" id="PTHR37810">
    <property type="entry name" value="IMMUNITY PROTEIN SDPI"/>
    <property type="match status" value="1"/>
</dbReference>
<dbReference type="InterPro" id="IPR026272">
    <property type="entry name" value="SdpI"/>
</dbReference>
<dbReference type="PANTHER" id="PTHR37810:SF5">
    <property type="entry name" value="IMMUNITY PROTEIN SDPI"/>
    <property type="match status" value="1"/>
</dbReference>
<dbReference type="AlphaFoldDB" id="F2N8T0"/>
<keyword evidence="1" id="KW-1133">Transmembrane helix</keyword>
<dbReference type="Pfam" id="PF13630">
    <property type="entry name" value="SdpI"/>
    <property type="match status" value="1"/>
</dbReference>
<dbReference type="InterPro" id="IPR025962">
    <property type="entry name" value="SdpI/YhfL"/>
</dbReference>
<feature type="transmembrane region" description="Helical" evidence="1">
    <location>
        <begin position="104"/>
        <end position="127"/>
    </location>
</feature>
<feature type="transmembrane region" description="Helical" evidence="1">
    <location>
        <begin position="139"/>
        <end position="158"/>
    </location>
</feature>
<dbReference type="HOGENOM" id="CLU_093038_0_0_11"/>
<evidence type="ECO:0000313" key="4">
    <source>
        <dbReference type="Proteomes" id="UP000006851"/>
    </source>
</evidence>
<feature type="transmembrane region" description="Helical" evidence="1">
    <location>
        <begin position="213"/>
        <end position="234"/>
    </location>
</feature>
<organism evidence="3 4">
    <name type="scientific">Coriobacterium glomerans (strain ATCC 49209 / DSM 20642 / JCM 10262 / PW2)</name>
    <dbReference type="NCBI Taxonomy" id="700015"/>
    <lineage>
        <taxon>Bacteria</taxon>
        <taxon>Bacillati</taxon>
        <taxon>Actinomycetota</taxon>
        <taxon>Coriobacteriia</taxon>
        <taxon>Coriobacteriales</taxon>
        <taxon>Coriobacteriaceae</taxon>
        <taxon>Coriobacterium</taxon>
    </lineage>
</organism>
<accession>F2N8T0</accession>
<feature type="transmembrane region" description="Helical" evidence="1">
    <location>
        <begin position="65"/>
        <end position="84"/>
    </location>
</feature>
<dbReference type="EMBL" id="CP002628">
    <property type="protein sequence ID" value="AEB07463.1"/>
    <property type="molecule type" value="Genomic_DNA"/>
</dbReference>